<evidence type="ECO:0000313" key="2">
    <source>
        <dbReference type="EMBL" id="OWZ07718.1"/>
    </source>
</evidence>
<gene>
    <name evidence="2" type="ORF">PHMEG_00019857</name>
</gene>
<organism evidence="2 3">
    <name type="scientific">Phytophthora megakarya</name>
    <dbReference type="NCBI Taxonomy" id="4795"/>
    <lineage>
        <taxon>Eukaryota</taxon>
        <taxon>Sar</taxon>
        <taxon>Stramenopiles</taxon>
        <taxon>Oomycota</taxon>
        <taxon>Peronosporomycetes</taxon>
        <taxon>Peronosporales</taxon>
        <taxon>Peronosporaceae</taxon>
        <taxon>Phytophthora</taxon>
    </lineage>
</organism>
<proteinExistence type="predicted"/>
<dbReference type="EMBL" id="NBNE01003428">
    <property type="protein sequence ID" value="OWZ07718.1"/>
    <property type="molecule type" value="Genomic_DNA"/>
</dbReference>
<feature type="signal peptide" evidence="1">
    <location>
        <begin position="1"/>
        <end position="19"/>
    </location>
</feature>
<keyword evidence="3" id="KW-1185">Reference proteome</keyword>
<reference evidence="3" key="1">
    <citation type="submission" date="2017-03" db="EMBL/GenBank/DDBJ databases">
        <title>Phytopthora megakarya and P. palmivora, two closely related causual agents of cacao black pod achieved similar genome size and gene model numbers by different mechanisms.</title>
        <authorList>
            <person name="Ali S."/>
            <person name="Shao J."/>
            <person name="Larry D.J."/>
            <person name="Kronmiller B."/>
            <person name="Shen D."/>
            <person name="Strem M.D."/>
            <person name="Melnick R.L."/>
            <person name="Guiltinan M.J."/>
            <person name="Tyler B.M."/>
            <person name="Meinhardt L.W."/>
            <person name="Bailey B.A."/>
        </authorList>
    </citation>
    <scope>NUCLEOTIDE SEQUENCE [LARGE SCALE GENOMIC DNA]</scope>
    <source>
        <strain evidence="3">zdho120</strain>
    </source>
</reference>
<dbReference type="Proteomes" id="UP000198211">
    <property type="component" value="Unassembled WGS sequence"/>
</dbReference>
<sequence>MKNLVPHLWGLSFIQTCILLKVDRDGSMASSKAMIAGGVNPEAKRRCKTSIIDRNFHARPLAARSSSLLLKCRFLDRCMNRSRAIKNNQIIHEESRPHLSSASGLPVSLYSKRYI</sequence>
<evidence type="ECO:0000256" key="1">
    <source>
        <dbReference type="SAM" id="SignalP"/>
    </source>
</evidence>
<protein>
    <submittedName>
        <fullName evidence="2">Uncharacterized protein</fullName>
    </submittedName>
</protein>
<feature type="chain" id="PRO_5012330194" evidence="1">
    <location>
        <begin position="20"/>
        <end position="115"/>
    </location>
</feature>
<accession>A0A225VS38</accession>
<comment type="caution">
    <text evidence="2">The sequence shown here is derived from an EMBL/GenBank/DDBJ whole genome shotgun (WGS) entry which is preliminary data.</text>
</comment>
<name>A0A225VS38_9STRA</name>
<evidence type="ECO:0000313" key="3">
    <source>
        <dbReference type="Proteomes" id="UP000198211"/>
    </source>
</evidence>
<keyword evidence="1" id="KW-0732">Signal</keyword>
<dbReference type="AlphaFoldDB" id="A0A225VS38"/>